<dbReference type="AlphaFoldDB" id="A0A4V3H4M7"/>
<reference evidence="4 5" key="1">
    <citation type="submission" date="2019-03" db="EMBL/GenBank/DDBJ databases">
        <title>Genomic Encyclopedia of Type Strains, Phase IV (KMG-IV): sequencing the most valuable type-strain genomes for metagenomic binning, comparative biology and taxonomic classification.</title>
        <authorList>
            <person name="Goeker M."/>
        </authorList>
    </citation>
    <scope>NUCLEOTIDE SEQUENCE [LARGE SCALE GENOMIC DNA]</scope>
    <source>
        <strain evidence="4 5">DSM 16326</strain>
    </source>
</reference>
<dbReference type="PANTHER" id="PTHR44591">
    <property type="entry name" value="STRESS RESPONSE REGULATOR PROTEIN 1"/>
    <property type="match status" value="1"/>
</dbReference>
<proteinExistence type="predicted"/>
<dbReference type="InterPro" id="IPR050595">
    <property type="entry name" value="Bact_response_regulator"/>
</dbReference>
<dbReference type="InterPro" id="IPR001789">
    <property type="entry name" value="Sig_transdc_resp-reg_receiver"/>
</dbReference>
<feature type="domain" description="Response regulatory" evidence="3">
    <location>
        <begin position="5"/>
        <end position="122"/>
    </location>
</feature>
<sequence length="123" mass="13276">MANQHILIVDDSPTDVQALTALLDQIGEFDISVATDGAEGVQKAAELVPDLILMDVVMPGMNGFRATREIVQADKTAHIPILIVTTKEQVSDNIWAIRQGASGFLNKPVDPDELKTLVLEALD</sequence>
<dbReference type="EMBL" id="SOQX01000001">
    <property type="protein sequence ID" value="TDY03725.1"/>
    <property type="molecule type" value="Genomic_DNA"/>
</dbReference>
<dbReference type="OrthoDB" id="5637927at2"/>
<dbReference type="SMART" id="SM00448">
    <property type="entry name" value="REC"/>
    <property type="match status" value="1"/>
</dbReference>
<dbReference type="SUPFAM" id="SSF52172">
    <property type="entry name" value="CheY-like"/>
    <property type="match status" value="1"/>
</dbReference>
<evidence type="ECO:0000313" key="5">
    <source>
        <dbReference type="Proteomes" id="UP000294914"/>
    </source>
</evidence>
<feature type="modified residue" description="4-aspartylphosphate" evidence="2">
    <location>
        <position position="55"/>
    </location>
</feature>
<evidence type="ECO:0000256" key="1">
    <source>
        <dbReference type="ARBA" id="ARBA00022553"/>
    </source>
</evidence>
<dbReference type="Gene3D" id="3.40.50.2300">
    <property type="match status" value="1"/>
</dbReference>
<comment type="caution">
    <text evidence="4">The sequence shown here is derived from an EMBL/GenBank/DDBJ whole genome shotgun (WGS) entry which is preliminary data.</text>
</comment>
<dbReference type="Proteomes" id="UP000294914">
    <property type="component" value="Unassembled WGS sequence"/>
</dbReference>
<dbReference type="InterPro" id="IPR011006">
    <property type="entry name" value="CheY-like_superfamily"/>
</dbReference>
<protein>
    <submittedName>
        <fullName evidence="4">Twitching motility two-component system response regulator PilH</fullName>
    </submittedName>
</protein>
<evidence type="ECO:0000256" key="2">
    <source>
        <dbReference type="PROSITE-ProRule" id="PRU00169"/>
    </source>
</evidence>
<organism evidence="4 5">
    <name type="scientific">Thiohalophilus thiocyanatoxydans</name>
    <dbReference type="NCBI Taxonomy" id="381308"/>
    <lineage>
        <taxon>Bacteria</taxon>
        <taxon>Pseudomonadati</taxon>
        <taxon>Pseudomonadota</taxon>
        <taxon>Gammaproteobacteria</taxon>
        <taxon>Thiohalomonadales</taxon>
        <taxon>Thiohalophilaceae</taxon>
        <taxon>Thiohalophilus</taxon>
    </lineage>
</organism>
<dbReference type="PROSITE" id="PS50110">
    <property type="entry name" value="RESPONSE_REGULATORY"/>
    <property type="match status" value="1"/>
</dbReference>
<keyword evidence="1 2" id="KW-0597">Phosphoprotein</keyword>
<keyword evidence="5" id="KW-1185">Reference proteome</keyword>
<name>A0A4V3H4M7_9GAMM</name>
<evidence type="ECO:0000259" key="3">
    <source>
        <dbReference type="PROSITE" id="PS50110"/>
    </source>
</evidence>
<dbReference type="PANTHER" id="PTHR44591:SF20">
    <property type="entry name" value="PROTEIN PILH"/>
    <property type="match status" value="1"/>
</dbReference>
<dbReference type="GO" id="GO:0000160">
    <property type="term" value="P:phosphorelay signal transduction system"/>
    <property type="evidence" value="ECO:0007669"/>
    <property type="project" value="InterPro"/>
</dbReference>
<dbReference type="RefSeq" id="WP_134080312.1">
    <property type="nucleotide sequence ID" value="NZ_SOQX01000001.1"/>
</dbReference>
<accession>A0A4V3H4M7</accession>
<dbReference type="Pfam" id="PF00072">
    <property type="entry name" value="Response_reg"/>
    <property type="match status" value="1"/>
</dbReference>
<evidence type="ECO:0000313" key="4">
    <source>
        <dbReference type="EMBL" id="TDY03725.1"/>
    </source>
</evidence>
<gene>
    <name evidence="4" type="ORF">EDC23_0094</name>
</gene>